<dbReference type="Pfam" id="PF00172">
    <property type="entry name" value="Zn_clus"/>
    <property type="match status" value="1"/>
</dbReference>
<dbReference type="InterPro" id="IPR036864">
    <property type="entry name" value="Zn2-C6_fun-type_DNA-bd_sf"/>
</dbReference>
<evidence type="ECO:0000256" key="2">
    <source>
        <dbReference type="ARBA" id="ARBA00023015"/>
    </source>
</evidence>
<protein>
    <submittedName>
        <fullName evidence="8">Multidrug resistance regulator 1</fullName>
    </submittedName>
</protein>
<dbReference type="Proteomes" id="UP000837801">
    <property type="component" value="Unassembled WGS sequence"/>
</dbReference>
<keyword evidence="1" id="KW-0479">Metal-binding</keyword>
<keyword evidence="4" id="KW-0804">Transcription</keyword>
<evidence type="ECO:0000256" key="3">
    <source>
        <dbReference type="ARBA" id="ARBA00023125"/>
    </source>
</evidence>
<dbReference type="InterPro" id="IPR007219">
    <property type="entry name" value="XnlR_reg_dom"/>
</dbReference>
<keyword evidence="2" id="KW-0805">Transcription regulation</keyword>
<dbReference type="InterPro" id="IPR001138">
    <property type="entry name" value="Zn2Cys6_DnaBD"/>
</dbReference>
<evidence type="ECO:0000256" key="6">
    <source>
        <dbReference type="SAM" id="MobiDB-lite"/>
    </source>
</evidence>
<keyword evidence="3" id="KW-0238">DNA-binding</keyword>
<feature type="domain" description="Zn(2)-C6 fungal-type" evidence="7">
    <location>
        <begin position="20"/>
        <end position="51"/>
    </location>
</feature>
<reference evidence="8" key="1">
    <citation type="submission" date="2022-03" db="EMBL/GenBank/DDBJ databases">
        <authorList>
            <person name="Legras J.-L."/>
            <person name="Devillers H."/>
            <person name="Grondin C."/>
        </authorList>
    </citation>
    <scope>NUCLEOTIDE SEQUENCE</scope>
    <source>
        <strain evidence="8">CLIB 1423</strain>
    </source>
</reference>
<dbReference type="OrthoDB" id="2943660at2759"/>
<evidence type="ECO:0000259" key="7">
    <source>
        <dbReference type="PROSITE" id="PS50048"/>
    </source>
</evidence>
<keyword evidence="5" id="KW-0539">Nucleus</keyword>
<feature type="region of interest" description="Disordered" evidence="6">
    <location>
        <begin position="82"/>
        <end position="102"/>
    </location>
</feature>
<evidence type="ECO:0000313" key="9">
    <source>
        <dbReference type="Proteomes" id="UP000837801"/>
    </source>
</evidence>
<dbReference type="GO" id="GO:0006351">
    <property type="term" value="P:DNA-templated transcription"/>
    <property type="evidence" value="ECO:0007669"/>
    <property type="project" value="InterPro"/>
</dbReference>
<feature type="compositionally biased region" description="Low complexity" evidence="6">
    <location>
        <begin position="82"/>
        <end position="95"/>
    </location>
</feature>
<evidence type="ECO:0000256" key="1">
    <source>
        <dbReference type="ARBA" id="ARBA00022723"/>
    </source>
</evidence>
<gene>
    <name evidence="8" type="ORF">CLIB1423_22S00144</name>
</gene>
<dbReference type="GO" id="GO:0000981">
    <property type="term" value="F:DNA-binding transcription factor activity, RNA polymerase II-specific"/>
    <property type="evidence" value="ECO:0007669"/>
    <property type="project" value="InterPro"/>
</dbReference>
<dbReference type="GO" id="GO:0045944">
    <property type="term" value="P:positive regulation of transcription by RNA polymerase II"/>
    <property type="evidence" value="ECO:0007669"/>
    <property type="project" value="TreeGrafter"/>
</dbReference>
<dbReference type="CDD" id="cd00067">
    <property type="entry name" value="GAL4"/>
    <property type="match status" value="1"/>
</dbReference>
<dbReference type="GO" id="GO:0005634">
    <property type="term" value="C:nucleus"/>
    <property type="evidence" value="ECO:0007669"/>
    <property type="project" value="TreeGrafter"/>
</dbReference>
<dbReference type="SMART" id="SM00066">
    <property type="entry name" value="GAL4"/>
    <property type="match status" value="1"/>
</dbReference>
<keyword evidence="9" id="KW-1185">Reference proteome</keyword>
<sequence>MQSPSTSDWQPRKRFRITLVCNVCKIRKVKCDRKSPCTSCIKHNTGHMCNYDEQIWISQLPQRDNGVILGLNNNIIYSNSNNNSSNNSNNNGSPNVTASPPIQSEVKELRDKLSRLERLIITTNQANLNEIVDVEIALENFKDLRSVIGINPIGTSEDTLNLYSNFGTIRTDKSEYSKRIDFAPFTFHGLLRRDPSLLDVWYYITQKRANLKKKQIDNGAASTPFEMPKLNAKSVANSKSSNHKSVLMKIRRYSERKFNQKKFSSSITSPGILLQSSSPGAEGSALSANEESLFLPPNETIWMYIENFFLKIYKYFPFVDEDDFRENIKRILEGRSSSQIRKLQDKKDFAILGQLYIILRIGYLSMVSRAEYGEFQRSQNSINSVTSGSPSSSSSSSPIPNRSYSLYPIGVEYVDYAKRCLNCFDLLQPVDINIVQFCLLLCSYLKLAPEDGEGPDRNQFQIFLGTLVQMAFSIGLNRDPNKFQEFAVSESQNHLRRKIWNEIVLLDLYSSTLFGNAPNIQRRYYDTIYPYYSIGCEGISSNPPLEREIIEIHKPREILIQKTKQMVESILEVNEEVKLRTLSNYLSEMEIILHKEFGFLPNYNENDLSHKLNMNLFIQLRIFHTSLYYELFLYYEREKNVELMFFYFKKTICVIIEEYAPLVFNLAMNGGKDSKGTGGDKITPENLMLYPGLEQLVHRMNGILFSIIVRIKYTLRMLLTDNTSKSEAEMRAYCKELEKLGYLLKVTVKGAIVGISQISDMYWFAWRIAKAHSYIFNVITADEYYSSIDEYEREKSLPTIIFSLAQIKEARTMIDQCLSKYRRRGIGSQWSVVSDVSEATTSEDAQENDEISTSTISDLNFNTDIDDVWNNSNFNNIQNHFGLSNEDFTYVLESKEFKDVMENYFDLDEPLFNTFGQFTTDT</sequence>
<accession>A0A9P0VZL0</accession>
<evidence type="ECO:0000256" key="5">
    <source>
        <dbReference type="ARBA" id="ARBA00023242"/>
    </source>
</evidence>
<comment type="caution">
    <text evidence="8">The sequence shown here is derived from an EMBL/GenBank/DDBJ whole genome shotgun (WGS) entry which is preliminary data.</text>
</comment>
<name>A0A9P0VZL0_9ASCO</name>
<proteinExistence type="predicted"/>
<dbReference type="SUPFAM" id="SSF57701">
    <property type="entry name" value="Zn2/Cys6 DNA-binding domain"/>
    <property type="match status" value="1"/>
</dbReference>
<evidence type="ECO:0000313" key="8">
    <source>
        <dbReference type="EMBL" id="CAH2355118.1"/>
    </source>
</evidence>
<evidence type="ECO:0000256" key="4">
    <source>
        <dbReference type="ARBA" id="ARBA00023163"/>
    </source>
</evidence>
<organism evidence="8 9">
    <name type="scientific">[Candida] railenensis</name>
    <dbReference type="NCBI Taxonomy" id="45579"/>
    <lineage>
        <taxon>Eukaryota</taxon>
        <taxon>Fungi</taxon>
        <taxon>Dikarya</taxon>
        <taxon>Ascomycota</taxon>
        <taxon>Saccharomycotina</taxon>
        <taxon>Pichiomycetes</taxon>
        <taxon>Debaryomycetaceae</taxon>
        <taxon>Kurtzmaniella</taxon>
    </lineage>
</organism>
<dbReference type="PROSITE" id="PS00463">
    <property type="entry name" value="ZN2_CY6_FUNGAL_1"/>
    <property type="match status" value="1"/>
</dbReference>
<dbReference type="Gene3D" id="4.10.240.10">
    <property type="entry name" value="Zn(2)-C6 fungal-type DNA-binding domain"/>
    <property type="match status" value="1"/>
</dbReference>
<feature type="region of interest" description="Disordered" evidence="6">
    <location>
        <begin position="381"/>
        <end position="400"/>
    </location>
</feature>
<dbReference type="PANTHER" id="PTHR31069">
    <property type="entry name" value="OLEATE-ACTIVATED TRANSCRIPTION FACTOR 1-RELATED"/>
    <property type="match status" value="1"/>
</dbReference>
<dbReference type="EMBL" id="CAKXYY010000022">
    <property type="protein sequence ID" value="CAH2355118.1"/>
    <property type="molecule type" value="Genomic_DNA"/>
</dbReference>
<dbReference type="InterPro" id="IPR050675">
    <property type="entry name" value="OAF3"/>
</dbReference>
<dbReference type="GO" id="GO:0008270">
    <property type="term" value="F:zinc ion binding"/>
    <property type="evidence" value="ECO:0007669"/>
    <property type="project" value="InterPro"/>
</dbReference>
<dbReference type="AlphaFoldDB" id="A0A9P0VZL0"/>
<dbReference type="Pfam" id="PF04082">
    <property type="entry name" value="Fungal_trans"/>
    <property type="match status" value="1"/>
</dbReference>
<dbReference type="PANTHER" id="PTHR31069:SF12">
    <property type="entry name" value="TRANSCRIPTION FACTOR DOMAIN-CONTAINING PROTEIN"/>
    <property type="match status" value="1"/>
</dbReference>
<dbReference type="GO" id="GO:0000978">
    <property type="term" value="F:RNA polymerase II cis-regulatory region sequence-specific DNA binding"/>
    <property type="evidence" value="ECO:0007669"/>
    <property type="project" value="TreeGrafter"/>
</dbReference>
<dbReference type="CDD" id="cd12148">
    <property type="entry name" value="fungal_TF_MHR"/>
    <property type="match status" value="1"/>
</dbReference>
<dbReference type="PROSITE" id="PS50048">
    <property type="entry name" value="ZN2_CY6_FUNGAL_2"/>
    <property type="match status" value="1"/>
</dbReference>